<dbReference type="AlphaFoldDB" id="D2ZXB2"/>
<dbReference type="AntiFam" id="ANF00194">
    <property type="entry name" value="Shadow ORF (opposite ams)"/>
</dbReference>
<comment type="caution">
    <text evidence="1">The sequence shown here is derived from an EMBL/GenBank/DDBJ whole genome shotgun (WGS) entry which is preliminary data.</text>
</comment>
<organism evidence="1 2">
    <name type="scientific">Neisseria mucosa (strain ATCC 25996 / DSM 4631 / NCTC 10774 / M26)</name>
    <dbReference type="NCBI Taxonomy" id="546266"/>
    <lineage>
        <taxon>Bacteria</taxon>
        <taxon>Pseudomonadati</taxon>
        <taxon>Pseudomonadota</taxon>
        <taxon>Betaproteobacteria</taxon>
        <taxon>Neisseriales</taxon>
        <taxon>Neisseriaceae</taxon>
        <taxon>Neisseria</taxon>
    </lineage>
</organism>
<dbReference type="EMBL" id="ACDX02000009">
    <property type="protein sequence ID" value="EFC88314.1"/>
    <property type="molecule type" value="Genomic_DNA"/>
</dbReference>
<dbReference type="STRING" id="546266.NEIMUCOT_05261"/>
<reference evidence="1 2" key="1">
    <citation type="submission" date="2009-10" db="EMBL/GenBank/DDBJ databases">
        <authorList>
            <person name="Weinstock G."/>
            <person name="Sodergren E."/>
            <person name="Clifton S."/>
            <person name="Fulton L."/>
            <person name="Fulton B."/>
            <person name="Courtney L."/>
            <person name="Fronick C."/>
            <person name="Harrison M."/>
            <person name="Strong C."/>
            <person name="Farmer C."/>
            <person name="Delahaunty K."/>
            <person name="Markovic C."/>
            <person name="Hall O."/>
            <person name="Minx P."/>
            <person name="Tomlinson C."/>
            <person name="Mitreva M."/>
            <person name="Nelson J."/>
            <person name="Hou S."/>
            <person name="Wollam A."/>
            <person name="Pepin K.H."/>
            <person name="Johnson M."/>
            <person name="Bhonagiri V."/>
            <person name="Nash W.E."/>
            <person name="Warren W."/>
            <person name="Chinwalla A."/>
            <person name="Mardis E.R."/>
            <person name="Wilson R.K."/>
        </authorList>
    </citation>
    <scope>NUCLEOTIDE SEQUENCE [LARGE SCALE GENOMIC DNA]</scope>
    <source>
        <strain evidence="2">ATCC 25996 / DSM 4631 / NCTC 10774 / M26</strain>
    </source>
</reference>
<sequence length="269" mass="29132">MLVGEDFAQGAVVLVGHPAVGEDIVEIVEKRIAGGTAFRPLVFVGSVVKDEIDDGGNARFVQRGNDIAQVVYRTQSGIDVAVAADRIAAVALAFRAFKQGHHVQIGQPQLLKIRDFGFQAFQIARKQIDIAHATDLFIRQNPIGIALACGINGFQRLVALGIALPCLCNQLFQHGQDGFVVVVNVVQLVHQLGKMLVQTSVKLFPVFGSFDGRTLFGAIFCQGALFEMMQGQIDLLGLGQHDVYSELRLDLFGSLIPAGMLARDRLIIL</sequence>
<accession>D2ZXB2</accession>
<dbReference type="Proteomes" id="UP000003344">
    <property type="component" value="Unassembled WGS sequence"/>
</dbReference>
<evidence type="ECO:0000313" key="1">
    <source>
        <dbReference type="EMBL" id="EFC88314.1"/>
    </source>
</evidence>
<name>D2ZXB2_NEIM2</name>
<protein>
    <submittedName>
        <fullName evidence="1">Uncharacterized protein</fullName>
    </submittedName>
</protein>
<proteinExistence type="predicted"/>
<gene>
    <name evidence="1" type="ORF">NEIMUCOT_05261</name>
</gene>
<evidence type="ECO:0000313" key="2">
    <source>
        <dbReference type="Proteomes" id="UP000003344"/>
    </source>
</evidence>